<keyword evidence="5" id="KW-1185">Reference proteome</keyword>
<evidence type="ECO:0000256" key="2">
    <source>
        <dbReference type="SAM" id="SignalP"/>
    </source>
</evidence>
<dbReference type="EMBL" id="JABFDY010000028">
    <property type="protein sequence ID" value="KAF7687031.1"/>
    <property type="molecule type" value="Genomic_DNA"/>
</dbReference>
<protein>
    <recommendedName>
        <fullName evidence="3">SEA domain-containing protein</fullName>
    </recommendedName>
</protein>
<dbReference type="InterPro" id="IPR036364">
    <property type="entry name" value="SEA_dom_sf"/>
</dbReference>
<name>A0A8T0A9B5_SILME</name>
<evidence type="ECO:0000313" key="5">
    <source>
        <dbReference type="Proteomes" id="UP000606274"/>
    </source>
</evidence>
<proteinExistence type="predicted"/>
<feature type="region of interest" description="Disordered" evidence="1">
    <location>
        <begin position="95"/>
        <end position="181"/>
    </location>
</feature>
<accession>A0A8T0A9B5</accession>
<evidence type="ECO:0000256" key="1">
    <source>
        <dbReference type="SAM" id="MobiDB-lite"/>
    </source>
</evidence>
<dbReference type="AlphaFoldDB" id="A0A8T0A9B5"/>
<feature type="signal peptide" evidence="2">
    <location>
        <begin position="1"/>
        <end position="18"/>
    </location>
</feature>
<feature type="chain" id="PRO_5035830347" description="SEA domain-containing protein" evidence="2">
    <location>
        <begin position="19"/>
        <end position="306"/>
    </location>
</feature>
<organism evidence="4 5">
    <name type="scientific">Silurus meridionalis</name>
    <name type="common">Southern catfish</name>
    <name type="synonym">Silurus soldatovi meridionalis</name>
    <dbReference type="NCBI Taxonomy" id="175797"/>
    <lineage>
        <taxon>Eukaryota</taxon>
        <taxon>Metazoa</taxon>
        <taxon>Chordata</taxon>
        <taxon>Craniata</taxon>
        <taxon>Vertebrata</taxon>
        <taxon>Euteleostomi</taxon>
        <taxon>Actinopterygii</taxon>
        <taxon>Neopterygii</taxon>
        <taxon>Teleostei</taxon>
        <taxon>Ostariophysi</taxon>
        <taxon>Siluriformes</taxon>
        <taxon>Siluridae</taxon>
        <taxon>Silurus</taxon>
    </lineage>
</organism>
<gene>
    <name evidence="4" type="ORF">HF521_015424</name>
</gene>
<keyword evidence="2" id="KW-0732">Signal</keyword>
<dbReference type="InterPro" id="IPR000082">
    <property type="entry name" value="SEA_dom"/>
</dbReference>
<dbReference type="Pfam" id="PF01390">
    <property type="entry name" value="SEA"/>
    <property type="match status" value="1"/>
</dbReference>
<dbReference type="Proteomes" id="UP000606274">
    <property type="component" value="Unassembled WGS sequence"/>
</dbReference>
<sequence>MKPMLILILFIGLLGSSSDHNQLLVHGWRRTDSGFVVPDPQDLNTTAMNNPMNMLNSVTVEALNNGTDVKIFREGSQVIVRRYWYPYLLIEVQEQSPATTESTTPAPTPTDASTQTITIRTASQMTTPVESLPSQSSTAPYSSPAGPSATHTISTTVTQEATTTATTATQEPTKITSALTPKATPDLENALSVAFITLATLIEEQLDFIFQLKYGKRYSHCRVNSFQKGSIKVNSTLFFIDTIPNNIDIENTLVSAWESNTTSLLLINGTVFAGQDSTASSSMGKVLYSALTLLLTCVLLVLQTLS</sequence>
<dbReference type="PROSITE" id="PS50024">
    <property type="entry name" value="SEA"/>
    <property type="match status" value="1"/>
</dbReference>
<reference evidence="4" key="1">
    <citation type="submission" date="2020-08" db="EMBL/GenBank/DDBJ databases">
        <title>Chromosome-level assembly of Southern catfish (Silurus meridionalis) provides insights into visual adaptation to the nocturnal and benthic lifestyles.</title>
        <authorList>
            <person name="Zhang Y."/>
            <person name="Wang D."/>
            <person name="Peng Z."/>
        </authorList>
    </citation>
    <scope>NUCLEOTIDE SEQUENCE</scope>
    <source>
        <strain evidence="4">SWU-2019-XX</strain>
        <tissue evidence="4">Muscle</tissue>
    </source>
</reference>
<feature type="domain" description="SEA" evidence="3">
    <location>
        <begin position="165"/>
        <end position="285"/>
    </location>
</feature>
<evidence type="ECO:0000313" key="4">
    <source>
        <dbReference type="EMBL" id="KAF7687031.1"/>
    </source>
</evidence>
<feature type="compositionally biased region" description="Polar residues" evidence="1">
    <location>
        <begin position="117"/>
        <end position="141"/>
    </location>
</feature>
<dbReference type="Gene3D" id="3.30.70.960">
    <property type="entry name" value="SEA domain"/>
    <property type="match status" value="1"/>
</dbReference>
<dbReference type="SUPFAM" id="SSF82671">
    <property type="entry name" value="SEA domain"/>
    <property type="match status" value="1"/>
</dbReference>
<comment type="caution">
    <text evidence="4">The sequence shown here is derived from an EMBL/GenBank/DDBJ whole genome shotgun (WGS) entry which is preliminary data.</text>
</comment>
<feature type="compositionally biased region" description="Low complexity" evidence="1">
    <location>
        <begin position="95"/>
        <end position="116"/>
    </location>
</feature>
<feature type="compositionally biased region" description="Low complexity" evidence="1">
    <location>
        <begin position="152"/>
        <end position="176"/>
    </location>
</feature>
<evidence type="ECO:0000259" key="3">
    <source>
        <dbReference type="PROSITE" id="PS50024"/>
    </source>
</evidence>